<feature type="domain" description="BTB" evidence="2">
    <location>
        <begin position="92"/>
        <end position="210"/>
    </location>
</feature>
<organism evidence="3 4">
    <name type="scientific">Seminavis robusta</name>
    <dbReference type="NCBI Taxonomy" id="568900"/>
    <lineage>
        <taxon>Eukaryota</taxon>
        <taxon>Sar</taxon>
        <taxon>Stramenopiles</taxon>
        <taxon>Ochrophyta</taxon>
        <taxon>Bacillariophyta</taxon>
        <taxon>Bacillariophyceae</taxon>
        <taxon>Bacillariophycidae</taxon>
        <taxon>Naviculales</taxon>
        <taxon>Naviculaceae</taxon>
        <taxon>Seminavis</taxon>
    </lineage>
</organism>
<dbReference type="SMART" id="SM00225">
    <property type="entry name" value="BTB"/>
    <property type="match status" value="1"/>
</dbReference>
<dbReference type="GO" id="GO:0051260">
    <property type="term" value="P:protein homooligomerization"/>
    <property type="evidence" value="ECO:0007669"/>
    <property type="project" value="InterPro"/>
</dbReference>
<feature type="region of interest" description="Disordered" evidence="1">
    <location>
        <begin position="29"/>
        <end position="68"/>
    </location>
</feature>
<evidence type="ECO:0000313" key="3">
    <source>
        <dbReference type="EMBL" id="CAB9516413.1"/>
    </source>
</evidence>
<sequence>MSFVGRALAATSSRTIPVARAGNRPLAFASQPRSSQRRLFSSESPTTKTVAAESPSSTVAQLQSNNGNSDLLARHNNVVVINNIPRHGKGDKVLTLNVGGKEFCTLRSTVASNRILAEHVARAEANQEFTHGGSAVFIDRDPQHFQLILNHLRNKVEGLSYSSKKKISYKSSYVQLPKDIKELRDIYVEATHYQIKELQAASCEQNAIVTIIGALGGGGGNPFDQSARLLQQVRRGFVALGGISTVAIGSQQTDLNSILSSLFPAWFPPKDKDADTPVVA</sequence>
<dbReference type="PANTHER" id="PTHR11145">
    <property type="entry name" value="BTB/POZ DOMAIN-CONTAINING ADAPTER FOR CUL3-MEDIATED RHOA DEGRADATION PROTEIN FAMILY MEMBER"/>
    <property type="match status" value="1"/>
</dbReference>
<protein>
    <submittedName>
        <fullName evidence="3">Protein homooligomerization</fullName>
    </submittedName>
</protein>
<gene>
    <name evidence="3" type="ORF">SEMRO_781_G201560.1</name>
</gene>
<reference evidence="3" key="1">
    <citation type="submission" date="2020-06" db="EMBL/GenBank/DDBJ databases">
        <authorList>
            <consortium name="Plant Systems Biology data submission"/>
        </authorList>
    </citation>
    <scope>NUCLEOTIDE SEQUENCE</scope>
    <source>
        <strain evidence="3">D6</strain>
    </source>
</reference>
<comment type="caution">
    <text evidence="3">The sequence shown here is derived from an EMBL/GenBank/DDBJ whole genome shotgun (WGS) entry which is preliminary data.</text>
</comment>
<dbReference type="Gene3D" id="3.30.710.10">
    <property type="entry name" value="Potassium Channel Kv1.1, Chain A"/>
    <property type="match status" value="1"/>
</dbReference>
<dbReference type="InterPro" id="IPR000210">
    <property type="entry name" value="BTB/POZ_dom"/>
</dbReference>
<proteinExistence type="predicted"/>
<dbReference type="Proteomes" id="UP001153069">
    <property type="component" value="Unassembled WGS sequence"/>
</dbReference>
<dbReference type="InterPro" id="IPR003131">
    <property type="entry name" value="T1-type_BTB"/>
</dbReference>
<accession>A0A9N8HIG0</accession>
<dbReference type="InterPro" id="IPR011333">
    <property type="entry name" value="SKP1/BTB/POZ_sf"/>
</dbReference>
<dbReference type="CDD" id="cd18316">
    <property type="entry name" value="BTB_POZ_KCTD-like"/>
    <property type="match status" value="1"/>
</dbReference>
<dbReference type="InterPro" id="IPR045068">
    <property type="entry name" value="BACURD1-3"/>
</dbReference>
<evidence type="ECO:0000259" key="2">
    <source>
        <dbReference type="SMART" id="SM00225"/>
    </source>
</evidence>
<evidence type="ECO:0000313" key="4">
    <source>
        <dbReference type="Proteomes" id="UP001153069"/>
    </source>
</evidence>
<dbReference type="Pfam" id="PF02214">
    <property type="entry name" value="BTB_2"/>
    <property type="match status" value="1"/>
</dbReference>
<dbReference type="EMBL" id="CAICTM010000780">
    <property type="protein sequence ID" value="CAB9516413.1"/>
    <property type="molecule type" value="Genomic_DNA"/>
</dbReference>
<feature type="compositionally biased region" description="Polar residues" evidence="1">
    <location>
        <begin position="31"/>
        <end position="68"/>
    </location>
</feature>
<dbReference type="AlphaFoldDB" id="A0A9N8HIG0"/>
<evidence type="ECO:0000256" key="1">
    <source>
        <dbReference type="SAM" id="MobiDB-lite"/>
    </source>
</evidence>
<dbReference type="OrthoDB" id="45512at2759"/>
<name>A0A9N8HIG0_9STRA</name>
<keyword evidence="4" id="KW-1185">Reference proteome</keyword>
<dbReference type="PANTHER" id="PTHR11145:SF8">
    <property type="entry name" value="RE57120P"/>
    <property type="match status" value="1"/>
</dbReference>
<dbReference type="SUPFAM" id="SSF54695">
    <property type="entry name" value="POZ domain"/>
    <property type="match status" value="1"/>
</dbReference>